<evidence type="ECO:0000313" key="1">
    <source>
        <dbReference type="EMBL" id="KMM63982.1"/>
    </source>
</evidence>
<organism evidence="1 2">
    <name type="scientific">Coccidioides posadasii RMSCC 3488</name>
    <dbReference type="NCBI Taxonomy" id="454284"/>
    <lineage>
        <taxon>Eukaryota</taxon>
        <taxon>Fungi</taxon>
        <taxon>Dikarya</taxon>
        <taxon>Ascomycota</taxon>
        <taxon>Pezizomycotina</taxon>
        <taxon>Eurotiomycetes</taxon>
        <taxon>Eurotiomycetidae</taxon>
        <taxon>Onygenales</taxon>
        <taxon>Onygenaceae</taxon>
        <taxon>Coccidioides</taxon>
    </lineage>
</organism>
<name>A0A0J6HYC8_COCPO</name>
<reference evidence="2" key="2">
    <citation type="journal article" date="2009" name="Genome Res.">
        <title>Comparative genomic analyses of the human fungal pathogens Coccidioides and their relatives.</title>
        <authorList>
            <person name="Sharpton T.J."/>
            <person name="Stajich J.E."/>
            <person name="Rounsley S.D."/>
            <person name="Gardner M.J."/>
            <person name="Wortman J.R."/>
            <person name="Jordar V.S."/>
            <person name="Maiti R."/>
            <person name="Kodira C.D."/>
            <person name="Neafsey D.E."/>
            <person name="Zeng Q."/>
            <person name="Hung C.-Y."/>
            <person name="McMahan C."/>
            <person name="Muszewska A."/>
            <person name="Grynberg M."/>
            <person name="Mandel M.A."/>
            <person name="Kellner E.M."/>
            <person name="Barker B.M."/>
            <person name="Galgiani J.N."/>
            <person name="Orbach M.J."/>
            <person name="Kirkland T.N."/>
            <person name="Cole G.T."/>
            <person name="Henn M.R."/>
            <person name="Birren B.W."/>
            <person name="Taylor J.W."/>
        </authorList>
    </citation>
    <scope>NUCLEOTIDE SEQUENCE [LARGE SCALE GENOMIC DNA]</scope>
    <source>
        <strain evidence="2">RMSCC 3488</strain>
    </source>
</reference>
<gene>
    <name evidence="1" type="ORF">CPAG_00334</name>
</gene>
<dbReference type="VEuPathDB" id="FungiDB:CPAG_00334"/>
<evidence type="ECO:0000313" key="2">
    <source>
        <dbReference type="Proteomes" id="UP000054567"/>
    </source>
</evidence>
<accession>A0A0J6HYC8</accession>
<reference evidence="2" key="3">
    <citation type="journal article" date="2010" name="Genome Res.">
        <title>Population genomic sequencing of Coccidioides fungi reveals recent hybridization and transposon control.</title>
        <authorList>
            <person name="Neafsey D.E."/>
            <person name="Barker B.M."/>
            <person name="Sharpton T.J."/>
            <person name="Stajich J.E."/>
            <person name="Park D.J."/>
            <person name="Whiston E."/>
            <person name="Hung C.-Y."/>
            <person name="McMahan C."/>
            <person name="White J."/>
            <person name="Sykes S."/>
            <person name="Heiman D."/>
            <person name="Young S."/>
            <person name="Zeng Q."/>
            <person name="Abouelleil A."/>
            <person name="Aftuck L."/>
            <person name="Bessette D."/>
            <person name="Brown A."/>
            <person name="FitzGerald M."/>
            <person name="Lui A."/>
            <person name="Macdonald J.P."/>
            <person name="Priest M."/>
            <person name="Orbach M.J."/>
            <person name="Galgiani J.N."/>
            <person name="Kirkland T.N."/>
            <person name="Cole G.T."/>
            <person name="Birren B.W."/>
            <person name="Henn M.R."/>
            <person name="Taylor J.W."/>
            <person name="Rounsley S.D."/>
        </authorList>
    </citation>
    <scope>NUCLEOTIDE SEQUENCE [LARGE SCALE GENOMIC DNA]</scope>
    <source>
        <strain evidence="2">RMSCC 3488</strain>
    </source>
</reference>
<protein>
    <submittedName>
        <fullName evidence="1">Uncharacterized protein</fullName>
    </submittedName>
</protein>
<dbReference type="EMBL" id="DS268109">
    <property type="protein sequence ID" value="KMM63982.1"/>
    <property type="molecule type" value="Genomic_DNA"/>
</dbReference>
<proteinExistence type="predicted"/>
<dbReference type="Proteomes" id="UP000054567">
    <property type="component" value="Unassembled WGS sequence"/>
</dbReference>
<dbReference type="AlphaFoldDB" id="A0A0J6HYC8"/>
<sequence>MCLLRQCEGGSAKKGDRSSGLVACTLERMMNNWEMLGWKPRKAGRKMGAGRDSVKYSFLILPAGGQSTADGDLIETDLPFFGARRQWGINAEPADALPEMKELGPFLVALYMGWFASGEIGQLVKTPVACAQALFDTDLSLSNGHRRPIDRSAPSSPPHHHRHRLRLMPWAGGLFVLGERSSFLPPSRSSPTKKQALMRSRGCHVTVPAVSTALTRQIVETDQTSVRNTSAQLQQS</sequence>
<reference evidence="1 2" key="1">
    <citation type="submission" date="2007-06" db="EMBL/GenBank/DDBJ databases">
        <title>The Genome Sequence of Coccidioides posadasii RMSCC_3488.</title>
        <authorList>
            <consortium name="Coccidioides Genome Resources Consortium"/>
            <consortium name="The Broad Institute Genome Sequencing Platform"/>
            <person name="Henn M.R."/>
            <person name="Sykes S."/>
            <person name="Young S."/>
            <person name="Jaffe D."/>
            <person name="Berlin A."/>
            <person name="Alvarez P."/>
            <person name="Butler J."/>
            <person name="Gnerre S."/>
            <person name="Grabherr M."/>
            <person name="Mauceli E."/>
            <person name="Brockman W."/>
            <person name="Kodira C."/>
            <person name="Alvarado L."/>
            <person name="Zeng Q."/>
            <person name="Crawford M."/>
            <person name="Antoine C."/>
            <person name="Devon K."/>
            <person name="Galgiani J."/>
            <person name="Orsborn K."/>
            <person name="Lewis M.L."/>
            <person name="Nusbaum C."/>
            <person name="Galagan J."/>
            <person name="Birren B."/>
        </authorList>
    </citation>
    <scope>NUCLEOTIDE SEQUENCE [LARGE SCALE GENOMIC DNA]</scope>
    <source>
        <strain evidence="1 2">RMSCC 3488</strain>
    </source>
</reference>